<dbReference type="Gene3D" id="3.30.300.20">
    <property type="match status" value="1"/>
</dbReference>
<organism evidence="9 10">
    <name type="scientific">Desulfovibrio piger</name>
    <dbReference type="NCBI Taxonomy" id="901"/>
    <lineage>
        <taxon>Bacteria</taxon>
        <taxon>Pseudomonadati</taxon>
        <taxon>Thermodesulfobacteriota</taxon>
        <taxon>Desulfovibrionia</taxon>
        <taxon>Desulfovibrionales</taxon>
        <taxon>Desulfovibrionaceae</taxon>
        <taxon>Desulfovibrio</taxon>
    </lineage>
</organism>
<dbReference type="GO" id="GO:0009252">
    <property type="term" value="P:peptidoglycan biosynthetic process"/>
    <property type="evidence" value="ECO:0007669"/>
    <property type="project" value="UniProtKB-UniRule"/>
</dbReference>
<dbReference type="InterPro" id="IPR034079">
    <property type="entry name" value="R3H_KhpB"/>
</dbReference>
<dbReference type="Pfam" id="PF01424">
    <property type="entry name" value="R3H"/>
    <property type="match status" value="1"/>
</dbReference>
<evidence type="ECO:0000256" key="7">
    <source>
        <dbReference type="SAM" id="MobiDB-lite"/>
    </source>
</evidence>
<dbReference type="SUPFAM" id="SSF82708">
    <property type="entry name" value="R3H domain"/>
    <property type="match status" value="1"/>
</dbReference>
<comment type="function">
    <text evidence="6">A probable RNA chaperone. Forms a complex with KhpA which binds to cellular RNA and controls its expression. Plays a role in peptidoglycan (PG) homeostasis and cell length regulation.</text>
</comment>
<comment type="subcellular location">
    <subcellularLocation>
        <location evidence="6">Cytoplasm</location>
    </subcellularLocation>
</comment>
<dbReference type="InterPro" id="IPR001374">
    <property type="entry name" value="R3H_dom"/>
</dbReference>
<evidence type="ECO:0000313" key="10">
    <source>
        <dbReference type="Proteomes" id="UP000186323"/>
    </source>
</evidence>
<dbReference type="CDD" id="cd02414">
    <property type="entry name" value="KH-II_Jag"/>
    <property type="match status" value="1"/>
</dbReference>
<dbReference type="InterPro" id="IPR038008">
    <property type="entry name" value="Jag_KH"/>
</dbReference>
<feature type="region of interest" description="Jag_N domain" evidence="6">
    <location>
        <begin position="6"/>
        <end position="56"/>
    </location>
</feature>
<proteinExistence type="inferred from homology"/>
<protein>
    <recommendedName>
        <fullName evidence="6">RNA-binding protein KhpB</fullName>
    </recommendedName>
    <alternativeName>
        <fullName evidence="6">RNA-binding protein EloR</fullName>
    </alternativeName>
</protein>
<feature type="compositionally biased region" description="Basic and acidic residues" evidence="7">
    <location>
        <begin position="113"/>
        <end position="159"/>
    </location>
</feature>
<dbReference type="InterPro" id="IPR039247">
    <property type="entry name" value="KhpB"/>
</dbReference>
<gene>
    <name evidence="6" type="primary">khpB</name>
    <name evidence="6" type="synonym">eloR</name>
    <name evidence="9" type="ORF">DESPIGER_2307</name>
</gene>
<evidence type="ECO:0000256" key="1">
    <source>
        <dbReference type="ARBA" id="ARBA00022490"/>
    </source>
</evidence>
<dbReference type="InterPro" id="IPR036867">
    <property type="entry name" value="R3H_dom_sf"/>
</dbReference>
<dbReference type="PROSITE" id="PS51061">
    <property type="entry name" value="R3H"/>
    <property type="match status" value="1"/>
</dbReference>
<dbReference type="RefSeq" id="WP_072336794.1">
    <property type="nucleotide sequence ID" value="NZ_LT630450.1"/>
</dbReference>
<dbReference type="GO" id="GO:0071555">
    <property type="term" value="P:cell wall organization"/>
    <property type="evidence" value="ECO:0007669"/>
    <property type="project" value="UniProtKB-KW"/>
</dbReference>
<evidence type="ECO:0000256" key="6">
    <source>
        <dbReference type="HAMAP-Rule" id="MF_00867"/>
    </source>
</evidence>
<dbReference type="OrthoDB" id="9794483at2"/>
<dbReference type="PANTHER" id="PTHR35800">
    <property type="entry name" value="PROTEIN JAG"/>
    <property type="match status" value="1"/>
</dbReference>
<dbReference type="SMART" id="SM00393">
    <property type="entry name" value="R3H"/>
    <property type="match status" value="1"/>
</dbReference>
<dbReference type="Pfam" id="PF14804">
    <property type="entry name" value="Jag_N"/>
    <property type="match status" value="1"/>
</dbReference>
<comment type="subunit">
    <text evidence="6">Forms a complex with KhpA.</text>
</comment>
<feature type="domain" description="R3H" evidence="8">
    <location>
        <begin position="342"/>
        <end position="408"/>
    </location>
</feature>
<dbReference type="Pfam" id="PF13083">
    <property type="entry name" value="KH_KhpA-B"/>
    <property type="match status" value="1"/>
</dbReference>
<dbReference type="GO" id="GO:0005737">
    <property type="term" value="C:cytoplasm"/>
    <property type="evidence" value="ECO:0007669"/>
    <property type="project" value="UniProtKB-SubCell"/>
</dbReference>
<comment type="domain">
    <text evidence="6">Has an N-terminal Jag-N domain and 2 RNA-binding domains (KH and R3H).</text>
</comment>
<name>A0A1K1LHE2_9BACT</name>
<dbReference type="CDD" id="cd02644">
    <property type="entry name" value="R3H_jag"/>
    <property type="match status" value="1"/>
</dbReference>
<evidence type="ECO:0000256" key="2">
    <source>
        <dbReference type="ARBA" id="ARBA00022884"/>
    </source>
</evidence>
<keyword evidence="10" id="KW-1185">Reference proteome</keyword>
<dbReference type="Gene3D" id="3.30.1370.50">
    <property type="entry name" value="R3H-like domain"/>
    <property type="match status" value="1"/>
</dbReference>
<dbReference type="NCBIfam" id="NF041568">
    <property type="entry name" value="Jag_EloR"/>
    <property type="match status" value="1"/>
</dbReference>
<feature type="region of interest" description="Disordered" evidence="7">
    <location>
        <begin position="78"/>
        <end position="235"/>
    </location>
</feature>
<dbReference type="Gene3D" id="3.30.30.80">
    <property type="entry name" value="probable RNA-binding protein from clostridium symbiosum atcc 14940"/>
    <property type="match status" value="1"/>
</dbReference>
<feature type="compositionally biased region" description="Low complexity" evidence="7">
    <location>
        <begin position="175"/>
        <end position="196"/>
    </location>
</feature>
<comment type="similarity">
    <text evidence="6">Belongs to the KhpB RNA-binding protein family.</text>
</comment>
<evidence type="ECO:0000256" key="5">
    <source>
        <dbReference type="ARBA" id="ARBA00023316"/>
    </source>
</evidence>
<dbReference type="SMART" id="SM01245">
    <property type="entry name" value="Jag_N"/>
    <property type="match status" value="1"/>
</dbReference>
<dbReference type="HAMAP" id="MF_00867">
    <property type="entry name" value="KhpB"/>
    <property type="match status" value="1"/>
</dbReference>
<evidence type="ECO:0000259" key="8">
    <source>
        <dbReference type="PROSITE" id="PS51061"/>
    </source>
</evidence>
<accession>A0A1K1LHE2</accession>
<dbReference type="KEGG" id="dpg:DESPIGER_2307"/>
<dbReference type="InterPro" id="IPR038247">
    <property type="entry name" value="Jag_N_dom_sf"/>
</dbReference>
<dbReference type="AlphaFoldDB" id="A0A1K1LHE2"/>
<evidence type="ECO:0000313" key="9">
    <source>
        <dbReference type="EMBL" id="SFV74129.1"/>
    </source>
</evidence>
<dbReference type="Proteomes" id="UP000186323">
    <property type="component" value="Chromosome I"/>
</dbReference>
<reference evidence="10" key="1">
    <citation type="submission" date="2016-10" db="EMBL/GenBank/DDBJ databases">
        <authorList>
            <person name="Wegmann U."/>
        </authorList>
    </citation>
    <scope>NUCLEOTIDE SEQUENCE [LARGE SCALE GENOMIC DNA]</scope>
</reference>
<keyword evidence="1 6" id="KW-0963">Cytoplasm</keyword>
<keyword evidence="3 6" id="KW-0133">Cell shape</keyword>
<dbReference type="InterPro" id="IPR032782">
    <property type="entry name" value="KhpB_N"/>
</dbReference>
<keyword evidence="4 6" id="KW-0143">Chaperone</keyword>
<evidence type="ECO:0000256" key="3">
    <source>
        <dbReference type="ARBA" id="ARBA00022960"/>
    </source>
</evidence>
<feature type="compositionally biased region" description="Basic and acidic residues" evidence="7">
    <location>
        <begin position="78"/>
        <end position="89"/>
    </location>
</feature>
<keyword evidence="5 6" id="KW-0961">Cell wall biogenesis/degradation</keyword>
<dbReference type="InterPro" id="IPR015946">
    <property type="entry name" value="KH_dom-like_a/b"/>
</dbReference>
<keyword evidence="2 6" id="KW-0694">RNA-binding</keyword>
<dbReference type="PANTHER" id="PTHR35800:SF1">
    <property type="entry name" value="RNA-BINDING PROTEIN KHPB"/>
    <property type="match status" value="1"/>
</dbReference>
<dbReference type="GO" id="GO:0003723">
    <property type="term" value="F:RNA binding"/>
    <property type="evidence" value="ECO:0007669"/>
    <property type="project" value="UniProtKB-UniRule"/>
</dbReference>
<dbReference type="GO" id="GO:0008360">
    <property type="term" value="P:regulation of cell shape"/>
    <property type="evidence" value="ECO:0007669"/>
    <property type="project" value="UniProtKB-KW"/>
</dbReference>
<sequence length="412" mass="45326">MDGFKEFQGKNLDAAIQEACSYYNVAREKLEIEIVQDAKSGIFGIVGARKAKIRARRAALREAVESVLGKKHCDVRLERPSLGREETPRRSAGKMPPAAREDSAAAPAAPAPEEMRAESAPDQECPVRKDGKAEEAEQPERAEKPARAEKAERQEKPAENARPSRARGRGRDQARAAAPAEAQAGEAPAEGAAPEAGGRRGEGRRARPRPSLRGEGEGRRRQRPQGPAVPAPAENTEDVLDEAEESLPFTPVEELDPQRLEALTKEAVRQLVRPIVGEEVTLEVTVADGRVRVAVDCEEDSGLLIGREGQTLASLQYLASRVVSRGMNAAVRVQLDAGRYRQRQDEKLREMALALAEKVRQTGRSYSTRPLSSYHRRIVHLCLQDAEEVQTRSSGDGPMKRVVIMRRRPERS</sequence>
<evidence type="ECO:0000256" key="4">
    <source>
        <dbReference type="ARBA" id="ARBA00023186"/>
    </source>
</evidence>
<dbReference type="EMBL" id="LT630450">
    <property type="protein sequence ID" value="SFV74129.1"/>
    <property type="molecule type" value="Genomic_DNA"/>
</dbReference>